<evidence type="ECO:0000313" key="2">
    <source>
        <dbReference type="Proteomes" id="UP000828390"/>
    </source>
</evidence>
<dbReference type="Proteomes" id="UP000828390">
    <property type="component" value="Unassembled WGS sequence"/>
</dbReference>
<proteinExistence type="predicted"/>
<dbReference type="EMBL" id="JAIWYP010000006">
    <property type="protein sequence ID" value="KAH3806154.1"/>
    <property type="molecule type" value="Genomic_DNA"/>
</dbReference>
<dbReference type="OrthoDB" id="10655489at2759"/>
<keyword evidence="2" id="KW-1185">Reference proteome</keyword>
<reference evidence="1" key="2">
    <citation type="submission" date="2020-11" db="EMBL/GenBank/DDBJ databases">
        <authorList>
            <person name="McCartney M.A."/>
            <person name="Auch B."/>
            <person name="Kono T."/>
            <person name="Mallez S."/>
            <person name="Becker A."/>
            <person name="Gohl D.M."/>
            <person name="Silverstein K.A.T."/>
            <person name="Koren S."/>
            <person name="Bechman K.B."/>
            <person name="Herman A."/>
            <person name="Abrahante J.E."/>
            <person name="Garbe J."/>
        </authorList>
    </citation>
    <scope>NUCLEOTIDE SEQUENCE</scope>
    <source>
        <strain evidence="1">Duluth1</strain>
        <tissue evidence="1">Whole animal</tissue>
    </source>
</reference>
<evidence type="ECO:0000313" key="1">
    <source>
        <dbReference type="EMBL" id="KAH3806154.1"/>
    </source>
</evidence>
<dbReference type="AlphaFoldDB" id="A0A9D4FVM7"/>
<accession>A0A9D4FVM7</accession>
<protein>
    <submittedName>
        <fullName evidence="1">Uncharacterized protein</fullName>
    </submittedName>
</protein>
<gene>
    <name evidence="1" type="ORF">DPMN_134469</name>
</gene>
<sequence>MAQCSIAISSFPLDTFPRYQYTMDRVETLLAKFKRLGFETSGLPKSDDISILELKSNGSASHFLISDWIVVEKEILMTDRTTFKQYSTSEAVVVIVYDKALIPDKCVYGIILETGQQTNFDTKENNIICSSIEDLKTNTDRLLERYLLSFLKKAAENVSPCTIEEAAVIGDQNPNDVKRTVSVTDFGEELVSKKRLRCSNGEFESRTHACERTLSDVMAIFKRSCAPPDEWPNLEKKEIFVLNDNVSQELSRLDPSLIGVGYEHDILQMFVDRNENVELDTALENILAKHKIAKHHINHGPWKCVPLCDIRVGQHIRATTQRIGTVGGFATRDGHLYALTARHVVEGAEFLYIDQSQGHVDEPSLQDSILYSRSSEDQPALGERTTIITADQRSSVRDDNTEPAINVDVRVGNEGLHTRLAKFAIVERGVGELDIAAARIERPDQIRNPMFMSSRKAFKKSILFDFRRKDEHEIRKLLDSEQVYAWASSKVPLKGQIYIPIYKNPITKQRFVAIKNEFDVPGSQTDDLPDPNAFGKEGDSGAIVCSDDIDGKGVIVYSMFTNKLENENGRTFYLTLILQDGLDQLANNIVPETTSHFVLC</sequence>
<name>A0A9D4FVM7_DREPO</name>
<organism evidence="1 2">
    <name type="scientific">Dreissena polymorpha</name>
    <name type="common">Zebra mussel</name>
    <name type="synonym">Mytilus polymorpha</name>
    <dbReference type="NCBI Taxonomy" id="45954"/>
    <lineage>
        <taxon>Eukaryota</taxon>
        <taxon>Metazoa</taxon>
        <taxon>Spiralia</taxon>
        <taxon>Lophotrochozoa</taxon>
        <taxon>Mollusca</taxon>
        <taxon>Bivalvia</taxon>
        <taxon>Autobranchia</taxon>
        <taxon>Heteroconchia</taxon>
        <taxon>Euheterodonta</taxon>
        <taxon>Imparidentia</taxon>
        <taxon>Neoheterodontei</taxon>
        <taxon>Myida</taxon>
        <taxon>Dreissenoidea</taxon>
        <taxon>Dreissenidae</taxon>
        <taxon>Dreissena</taxon>
    </lineage>
</organism>
<comment type="caution">
    <text evidence="1">The sequence shown here is derived from an EMBL/GenBank/DDBJ whole genome shotgun (WGS) entry which is preliminary data.</text>
</comment>
<reference evidence="1" key="1">
    <citation type="journal article" date="2019" name="bioRxiv">
        <title>The Genome of the Zebra Mussel, Dreissena polymorpha: A Resource for Invasive Species Research.</title>
        <authorList>
            <person name="McCartney M.A."/>
            <person name="Auch B."/>
            <person name="Kono T."/>
            <person name="Mallez S."/>
            <person name="Zhang Y."/>
            <person name="Obille A."/>
            <person name="Becker A."/>
            <person name="Abrahante J.E."/>
            <person name="Garbe J."/>
            <person name="Badalamenti J.P."/>
            <person name="Herman A."/>
            <person name="Mangelson H."/>
            <person name="Liachko I."/>
            <person name="Sullivan S."/>
            <person name="Sone E.D."/>
            <person name="Koren S."/>
            <person name="Silverstein K.A.T."/>
            <person name="Beckman K.B."/>
            <person name="Gohl D.M."/>
        </authorList>
    </citation>
    <scope>NUCLEOTIDE SEQUENCE</scope>
    <source>
        <strain evidence="1">Duluth1</strain>
        <tissue evidence="1">Whole animal</tissue>
    </source>
</reference>